<feature type="chain" id="PRO_5025539262" description="Phospholipase A2" evidence="1">
    <location>
        <begin position="28"/>
        <end position="401"/>
    </location>
</feature>
<dbReference type="Gene3D" id="1.20.90.10">
    <property type="entry name" value="Phospholipase A2 domain"/>
    <property type="match status" value="1"/>
</dbReference>
<keyword evidence="3" id="KW-1185">Reference proteome</keyword>
<dbReference type="PANTHER" id="PTHR12824">
    <property type="entry name" value="GROUP XII SECRETORY PHOSPHOLIPASE A2 FAMILY MEMBER"/>
    <property type="match status" value="1"/>
</dbReference>
<dbReference type="Proteomes" id="UP000799302">
    <property type="component" value="Unassembled WGS sequence"/>
</dbReference>
<evidence type="ECO:0000313" key="3">
    <source>
        <dbReference type="Proteomes" id="UP000799302"/>
    </source>
</evidence>
<dbReference type="GO" id="GO:0004623">
    <property type="term" value="F:phospholipase A2 activity"/>
    <property type="evidence" value="ECO:0007669"/>
    <property type="project" value="InterPro"/>
</dbReference>
<gene>
    <name evidence="2" type="ORF">BT63DRAFT_476221</name>
</gene>
<dbReference type="GO" id="GO:0050482">
    <property type="term" value="P:arachidonate secretion"/>
    <property type="evidence" value="ECO:0007669"/>
    <property type="project" value="InterPro"/>
</dbReference>
<dbReference type="GO" id="GO:0016042">
    <property type="term" value="P:lipid catabolic process"/>
    <property type="evidence" value="ECO:0007669"/>
    <property type="project" value="InterPro"/>
</dbReference>
<dbReference type="PANTHER" id="PTHR12824:SF8">
    <property type="entry name" value="GXIVSPLA2, ISOFORM A"/>
    <property type="match status" value="1"/>
</dbReference>
<dbReference type="SUPFAM" id="SSF48619">
    <property type="entry name" value="Phospholipase A2, PLA2"/>
    <property type="match status" value="1"/>
</dbReference>
<dbReference type="GO" id="GO:0005509">
    <property type="term" value="F:calcium ion binding"/>
    <property type="evidence" value="ECO:0007669"/>
    <property type="project" value="InterPro"/>
</dbReference>
<reference evidence="2" key="1">
    <citation type="journal article" date="2020" name="Stud. Mycol.">
        <title>101 Dothideomycetes genomes: a test case for predicting lifestyles and emergence of pathogens.</title>
        <authorList>
            <person name="Haridas S."/>
            <person name="Albert R."/>
            <person name="Binder M."/>
            <person name="Bloem J."/>
            <person name="Labutti K."/>
            <person name="Salamov A."/>
            <person name="Andreopoulos B."/>
            <person name="Baker S."/>
            <person name="Barry K."/>
            <person name="Bills G."/>
            <person name="Bluhm B."/>
            <person name="Cannon C."/>
            <person name="Castanera R."/>
            <person name="Culley D."/>
            <person name="Daum C."/>
            <person name="Ezra D."/>
            <person name="Gonzalez J."/>
            <person name="Henrissat B."/>
            <person name="Kuo A."/>
            <person name="Liang C."/>
            <person name="Lipzen A."/>
            <person name="Lutzoni F."/>
            <person name="Magnuson J."/>
            <person name="Mondo S."/>
            <person name="Nolan M."/>
            <person name="Ohm R."/>
            <person name="Pangilinan J."/>
            <person name="Park H.-J."/>
            <person name="Ramirez L."/>
            <person name="Alfaro M."/>
            <person name="Sun H."/>
            <person name="Tritt A."/>
            <person name="Yoshinaga Y."/>
            <person name="Zwiers L.-H."/>
            <person name="Turgeon B."/>
            <person name="Goodwin S."/>
            <person name="Spatafora J."/>
            <person name="Crous P."/>
            <person name="Grigoriev I."/>
        </authorList>
    </citation>
    <scope>NUCLEOTIDE SEQUENCE</scope>
    <source>
        <strain evidence="2">CBS 115976</strain>
    </source>
</reference>
<dbReference type="EMBL" id="MU004231">
    <property type="protein sequence ID" value="KAF2673741.1"/>
    <property type="molecule type" value="Genomic_DNA"/>
</dbReference>
<sequence>MRLTGRRCQVNILFVLAGFSTLEATLALPQSLHTEQVKVSGCIFDKENPSPEIKILDPKDGIPFINVEGALQKTRSILENFPKYKLEKVAGGRHDIFDLKLQNDYLALFDDGTLGFAPSSSQGPLPRSKGRKQYISSIFALSCDGDLSISLPEVPTYGFSRSNITDLTYIHHTPATTSQFNRYNVHKRAPHVQFIKRTMSMMDIENAQMESFSFLIGPTIISDKHQRGGAPRCWKTLPFGLTAVERPGARPASFNGCGAENGMKVPDWRFEQCCNEHDLCYDDCSATWETCNDNFRQCNHDACTKAYPLAPVTIETNRTSWIPSMPDWSLTRWGCHTLGQAYAEAVDTGLGRVNFNASTIERCTCRCPDKTFDCGNFCMLECEPINEEAVVPTNKGLPLQT</sequence>
<proteinExistence type="predicted"/>
<dbReference type="GO" id="GO:0006644">
    <property type="term" value="P:phospholipid metabolic process"/>
    <property type="evidence" value="ECO:0007669"/>
    <property type="project" value="InterPro"/>
</dbReference>
<organism evidence="2 3">
    <name type="scientific">Microthyrium microscopicum</name>
    <dbReference type="NCBI Taxonomy" id="703497"/>
    <lineage>
        <taxon>Eukaryota</taxon>
        <taxon>Fungi</taxon>
        <taxon>Dikarya</taxon>
        <taxon>Ascomycota</taxon>
        <taxon>Pezizomycotina</taxon>
        <taxon>Dothideomycetes</taxon>
        <taxon>Dothideomycetes incertae sedis</taxon>
        <taxon>Microthyriales</taxon>
        <taxon>Microthyriaceae</taxon>
        <taxon>Microthyrium</taxon>
    </lineage>
</organism>
<keyword evidence="1" id="KW-0732">Signal</keyword>
<dbReference type="AlphaFoldDB" id="A0A6A6UQN0"/>
<protein>
    <recommendedName>
        <fullName evidence="4">Phospholipase A2</fullName>
    </recommendedName>
</protein>
<dbReference type="InterPro" id="IPR010711">
    <property type="entry name" value="PLA2G12"/>
</dbReference>
<dbReference type="GO" id="GO:0005576">
    <property type="term" value="C:extracellular region"/>
    <property type="evidence" value="ECO:0007669"/>
    <property type="project" value="InterPro"/>
</dbReference>
<feature type="signal peptide" evidence="1">
    <location>
        <begin position="1"/>
        <end position="27"/>
    </location>
</feature>
<evidence type="ECO:0000256" key="1">
    <source>
        <dbReference type="SAM" id="SignalP"/>
    </source>
</evidence>
<dbReference type="Pfam" id="PF06951">
    <property type="entry name" value="PLA2G12"/>
    <property type="match status" value="1"/>
</dbReference>
<dbReference type="OrthoDB" id="3935740at2759"/>
<evidence type="ECO:0008006" key="4">
    <source>
        <dbReference type="Google" id="ProtNLM"/>
    </source>
</evidence>
<name>A0A6A6UQN0_9PEZI</name>
<dbReference type="InterPro" id="IPR036444">
    <property type="entry name" value="PLipase_A2_dom_sf"/>
</dbReference>
<accession>A0A6A6UQN0</accession>
<evidence type="ECO:0000313" key="2">
    <source>
        <dbReference type="EMBL" id="KAF2673741.1"/>
    </source>
</evidence>